<reference evidence="2 3" key="1">
    <citation type="journal article" date="2011" name="J. Genet. Genomics">
        <title>Unraveling the Acidithiobacillus caldus complete genome and its central metabolisms for carbon assimilation.</title>
        <authorList>
            <person name="You X.Y."/>
            <person name="Guo X."/>
            <person name="Zheng H.J."/>
            <person name="Zhang M.J."/>
            <person name="Liu L.J."/>
            <person name="Zhu Y.Q."/>
            <person name="Zhu B."/>
            <person name="Wang S.Y."/>
            <person name="Zhao G.P."/>
            <person name="Poetsch A."/>
            <person name="Jiang C.Y."/>
            <person name="Liu S.J."/>
        </authorList>
    </citation>
    <scope>NUCLEOTIDE SEQUENCE [LARGE SCALE GENOMIC DNA]</scope>
    <source>
        <strain evidence="2 3">SM-1</strain>
    </source>
</reference>
<dbReference type="GeneID" id="92931092"/>
<dbReference type="Proteomes" id="UP000006135">
    <property type="component" value="Chromosome"/>
</dbReference>
<dbReference type="STRING" id="990288.Atc_1083"/>
<evidence type="ECO:0000313" key="3">
    <source>
        <dbReference type="Proteomes" id="UP000006135"/>
    </source>
</evidence>
<dbReference type="InterPro" id="IPR036249">
    <property type="entry name" value="Thioredoxin-like_sf"/>
</dbReference>
<dbReference type="AlphaFoldDB" id="F9ZLI2"/>
<keyword evidence="3" id="KW-1185">Reference proteome</keyword>
<dbReference type="InterPro" id="IPR012336">
    <property type="entry name" value="Thioredoxin-like_fold"/>
</dbReference>
<evidence type="ECO:0000313" key="2">
    <source>
        <dbReference type="EMBL" id="AEK57732.1"/>
    </source>
</evidence>
<feature type="domain" description="Thioredoxin-like fold" evidence="1">
    <location>
        <begin position="4"/>
        <end position="81"/>
    </location>
</feature>
<dbReference type="SUPFAM" id="SSF52833">
    <property type="entry name" value="Thioredoxin-like"/>
    <property type="match status" value="1"/>
</dbReference>
<dbReference type="Gene3D" id="3.40.30.10">
    <property type="entry name" value="Glutaredoxin"/>
    <property type="match status" value="1"/>
</dbReference>
<gene>
    <name evidence="2" type="ordered locus">Atc_1083</name>
</gene>
<dbReference type="RefSeq" id="WP_014002619.1">
    <property type="nucleotide sequence ID" value="NC_015850.1"/>
</dbReference>
<proteinExistence type="predicted"/>
<dbReference type="HOGENOM" id="CLU_090389_20_2_6"/>
<evidence type="ECO:0000259" key="1">
    <source>
        <dbReference type="Pfam" id="PF13192"/>
    </source>
</evidence>
<dbReference type="EMBL" id="CP002573">
    <property type="protein sequence ID" value="AEK57732.1"/>
    <property type="molecule type" value="Genomic_DNA"/>
</dbReference>
<name>F9ZLI2_ACICS</name>
<dbReference type="Pfam" id="PF13192">
    <property type="entry name" value="Thioredoxin_3"/>
    <property type="match status" value="1"/>
</dbReference>
<protein>
    <submittedName>
        <fullName evidence="2">Thioredoxin/glutaredoxin</fullName>
    </submittedName>
</protein>
<sequence length="98" mass="10460">MAINVEVFSSPGCGKCAQAVQVLRAVAEEFGPDKVQWRQVNILEELNHAVEVGVLTSPAIAVEGKLVFAGLPSVRDLRNYLNSILSGGESHDRIASAD</sequence>
<dbReference type="PROSITE" id="PS51354">
    <property type="entry name" value="GLUTAREDOXIN_2"/>
    <property type="match status" value="1"/>
</dbReference>
<organism evidence="2 3">
    <name type="scientific">Acidithiobacillus caldus (strain SM-1)</name>
    <dbReference type="NCBI Taxonomy" id="990288"/>
    <lineage>
        <taxon>Bacteria</taxon>
        <taxon>Pseudomonadati</taxon>
        <taxon>Pseudomonadota</taxon>
        <taxon>Acidithiobacillia</taxon>
        <taxon>Acidithiobacillales</taxon>
        <taxon>Acidithiobacillaceae</taxon>
        <taxon>Acidithiobacillus</taxon>
    </lineage>
</organism>
<dbReference type="KEGG" id="acu:Atc_1083"/>
<accession>F9ZLI2</accession>
<dbReference type="OrthoDB" id="5796695at2"/>